<protein>
    <submittedName>
        <fullName evidence="5">PHB depolymerase family esterase</fullName>
    </submittedName>
</protein>
<keyword evidence="4" id="KW-0812">Transmembrane</keyword>
<keyword evidence="4" id="KW-1133">Transmembrane helix</keyword>
<proteinExistence type="predicted"/>
<evidence type="ECO:0000256" key="2">
    <source>
        <dbReference type="ARBA" id="ARBA00022801"/>
    </source>
</evidence>
<evidence type="ECO:0000256" key="3">
    <source>
        <dbReference type="SAM" id="MobiDB-lite"/>
    </source>
</evidence>
<feature type="transmembrane region" description="Helical" evidence="4">
    <location>
        <begin position="139"/>
        <end position="156"/>
    </location>
</feature>
<accession>A0A6G7ZMA3</accession>
<dbReference type="EMBL" id="CP049871">
    <property type="protein sequence ID" value="QIL02127.1"/>
    <property type="molecule type" value="Genomic_DNA"/>
</dbReference>
<evidence type="ECO:0000256" key="4">
    <source>
        <dbReference type="SAM" id="Phobius"/>
    </source>
</evidence>
<keyword evidence="4" id="KW-0472">Membrane</keyword>
<feature type="transmembrane region" description="Helical" evidence="4">
    <location>
        <begin position="162"/>
        <end position="183"/>
    </location>
</feature>
<dbReference type="GO" id="GO:0005576">
    <property type="term" value="C:extracellular region"/>
    <property type="evidence" value="ECO:0007669"/>
    <property type="project" value="InterPro"/>
</dbReference>
<dbReference type="PANTHER" id="PTHR43037:SF1">
    <property type="entry name" value="BLL1128 PROTEIN"/>
    <property type="match status" value="1"/>
</dbReference>
<dbReference type="Pfam" id="PF10503">
    <property type="entry name" value="Esterase_PHB"/>
    <property type="match status" value="1"/>
</dbReference>
<dbReference type="KEGG" id="ssin:G7078_04540"/>
<keyword evidence="1" id="KW-0732">Signal</keyword>
<evidence type="ECO:0000313" key="5">
    <source>
        <dbReference type="EMBL" id="QIL02127.1"/>
    </source>
</evidence>
<dbReference type="SUPFAM" id="SSF53474">
    <property type="entry name" value="alpha/beta-Hydrolases"/>
    <property type="match status" value="2"/>
</dbReference>
<keyword evidence="2" id="KW-0378">Hydrolase</keyword>
<dbReference type="Proteomes" id="UP000502502">
    <property type="component" value="Chromosome"/>
</dbReference>
<keyword evidence="6" id="KW-1185">Reference proteome</keyword>
<feature type="region of interest" description="Disordered" evidence="3">
    <location>
        <begin position="320"/>
        <end position="354"/>
    </location>
</feature>
<dbReference type="Gene3D" id="3.40.50.1820">
    <property type="entry name" value="alpha/beta hydrolase"/>
    <property type="match status" value="1"/>
</dbReference>
<dbReference type="InterPro" id="IPR050955">
    <property type="entry name" value="Plant_Biomass_Hydrol_Est"/>
</dbReference>
<evidence type="ECO:0000313" key="6">
    <source>
        <dbReference type="Proteomes" id="UP000502502"/>
    </source>
</evidence>
<sequence>MRNLSDTLTRLKRLRPALGESTPATSPLQPFTGFGSNPGQLKGWIHVPEAVEPGAPLVVVLHGCTQEAAGYDSSAGWSRLADLHGYIVLYPEQQRSNNPNLCFNWFSPADAARGQGEALSIRQMVTAVQTRHRTDPDRVFITGLSAGGAMTAAMLATYPDVFAAGAVIAGLPFGVACSVPEAFDRMRAHGGPRPERLADLVRDASAHTGPWPRLSVWHGTADQTVDQANAAALIEQWRPLHGAAPAPSKVEDVAGHPHRVWRDSIGREVLEEYRIAGLGHGTPLDPAGSDHAESAAPFMLDAGISSTRLIANFWGIAPKQAQPRTRPSPEAAPAFQGSPHLAKTAASPEQGIQKTIEDALRSAGLLK</sequence>
<dbReference type="InterPro" id="IPR029058">
    <property type="entry name" value="AB_hydrolase_fold"/>
</dbReference>
<dbReference type="NCBIfam" id="TIGR01840">
    <property type="entry name" value="esterase_phb"/>
    <property type="match status" value="1"/>
</dbReference>
<organism evidence="5 6">
    <name type="scientific">Sphingomonas sinipercae</name>
    <dbReference type="NCBI Taxonomy" id="2714944"/>
    <lineage>
        <taxon>Bacteria</taxon>
        <taxon>Pseudomonadati</taxon>
        <taxon>Pseudomonadota</taxon>
        <taxon>Alphaproteobacteria</taxon>
        <taxon>Sphingomonadales</taxon>
        <taxon>Sphingomonadaceae</taxon>
        <taxon>Sphingomonas</taxon>
    </lineage>
</organism>
<reference evidence="5 6" key="1">
    <citation type="submission" date="2020-03" db="EMBL/GenBank/DDBJ databases">
        <title>Sphingomonas sp. nov., isolated from fish.</title>
        <authorList>
            <person name="Hyun D.-W."/>
            <person name="Bae J.-W."/>
        </authorList>
    </citation>
    <scope>NUCLEOTIDE SEQUENCE [LARGE SCALE GENOMIC DNA]</scope>
    <source>
        <strain evidence="5 6">HDW15C</strain>
    </source>
</reference>
<evidence type="ECO:0000256" key="1">
    <source>
        <dbReference type="ARBA" id="ARBA00022729"/>
    </source>
</evidence>
<dbReference type="InterPro" id="IPR010126">
    <property type="entry name" value="Esterase_phb"/>
</dbReference>
<dbReference type="PANTHER" id="PTHR43037">
    <property type="entry name" value="UNNAMED PRODUCT-RELATED"/>
    <property type="match status" value="1"/>
</dbReference>
<dbReference type="GO" id="GO:0016787">
    <property type="term" value="F:hydrolase activity"/>
    <property type="evidence" value="ECO:0007669"/>
    <property type="project" value="UniProtKB-KW"/>
</dbReference>
<name>A0A6G7ZMA3_9SPHN</name>
<dbReference type="RefSeq" id="WP_166093443.1">
    <property type="nucleotide sequence ID" value="NZ_CP049871.1"/>
</dbReference>
<gene>
    <name evidence="5" type="ORF">G7078_04540</name>
</gene>
<dbReference type="AlphaFoldDB" id="A0A6G7ZMA3"/>